<organism evidence="2 3">
    <name type="scientific">Antricoccus suffuscus</name>
    <dbReference type="NCBI Taxonomy" id="1629062"/>
    <lineage>
        <taxon>Bacteria</taxon>
        <taxon>Bacillati</taxon>
        <taxon>Actinomycetota</taxon>
        <taxon>Actinomycetes</taxon>
        <taxon>Geodermatophilales</taxon>
        <taxon>Antricoccaceae</taxon>
        <taxon>Antricoccus</taxon>
    </lineage>
</organism>
<reference evidence="2 3" key="1">
    <citation type="submission" date="2018-03" db="EMBL/GenBank/DDBJ databases">
        <title>Genomic Encyclopedia of Archaeal and Bacterial Type Strains, Phase II (KMG-II): from individual species to whole genera.</title>
        <authorList>
            <person name="Goeker M."/>
        </authorList>
    </citation>
    <scope>NUCLEOTIDE SEQUENCE [LARGE SCALE GENOMIC DNA]</scope>
    <source>
        <strain evidence="2 3">DSM 100065</strain>
    </source>
</reference>
<evidence type="ECO:0000256" key="1">
    <source>
        <dbReference type="SAM" id="MobiDB-lite"/>
    </source>
</evidence>
<evidence type="ECO:0000313" key="3">
    <source>
        <dbReference type="Proteomes" id="UP000237752"/>
    </source>
</evidence>
<dbReference type="AlphaFoldDB" id="A0A2T1A4T8"/>
<accession>A0A2T1A4T8</accession>
<dbReference type="RefSeq" id="WP_170110949.1">
    <property type="nucleotide sequence ID" value="NZ_PVUE01000002.1"/>
</dbReference>
<evidence type="ECO:0000313" key="2">
    <source>
        <dbReference type="EMBL" id="PRZ43564.1"/>
    </source>
</evidence>
<proteinExistence type="predicted"/>
<dbReference type="Proteomes" id="UP000237752">
    <property type="component" value="Unassembled WGS sequence"/>
</dbReference>
<evidence type="ECO:0008006" key="4">
    <source>
        <dbReference type="Google" id="ProtNLM"/>
    </source>
</evidence>
<feature type="region of interest" description="Disordered" evidence="1">
    <location>
        <begin position="112"/>
        <end position="131"/>
    </location>
</feature>
<dbReference type="EMBL" id="PVUE01000002">
    <property type="protein sequence ID" value="PRZ43564.1"/>
    <property type="molecule type" value="Genomic_DNA"/>
</dbReference>
<name>A0A2T1A4T8_9ACTN</name>
<sequence length="181" mass="18304">MPGEYGNPVGGKLVAMLPSASSPASRRSFLFAAAASCVMIVTACTGRPAGEDVNTKKAPDPLEAVLTSHTTLRDKYAAALAAAPTLVPLLTPLHAESVKHVDALAAAMARKPPAASRSSEPSGPAGSAKPVDPAGVLVELRALETATQQQTTTLATTIKAQRAPLLGSIAASHACHLVVLG</sequence>
<gene>
    <name evidence="2" type="ORF">CLV47_102252</name>
</gene>
<comment type="caution">
    <text evidence="2">The sequence shown here is derived from an EMBL/GenBank/DDBJ whole genome shotgun (WGS) entry which is preliminary data.</text>
</comment>
<keyword evidence="3" id="KW-1185">Reference proteome</keyword>
<feature type="compositionally biased region" description="Low complexity" evidence="1">
    <location>
        <begin position="112"/>
        <end position="130"/>
    </location>
</feature>
<protein>
    <recommendedName>
        <fullName evidence="4">Ferritin-like protein</fullName>
    </recommendedName>
</protein>